<dbReference type="InterPro" id="IPR013325">
    <property type="entry name" value="RNA_pol_sigma_r2"/>
</dbReference>
<reference evidence="7" key="1">
    <citation type="journal article" date="2019" name="Int. J. Syst. Evol. Microbiol.">
        <title>The Global Catalogue of Microorganisms (GCM) 10K type strain sequencing project: providing services to taxonomists for standard genome sequencing and annotation.</title>
        <authorList>
            <consortium name="The Broad Institute Genomics Platform"/>
            <consortium name="The Broad Institute Genome Sequencing Center for Infectious Disease"/>
            <person name="Wu L."/>
            <person name="Ma J."/>
        </authorList>
    </citation>
    <scope>NUCLEOTIDE SEQUENCE [LARGE SCALE GENOMIC DNA]</scope>
    <source>
        <strain evidence="7">CGMCC 1.12778</strain>
    </source>
</reference>
<organism evidence="6 7">
    <name type="scientific">Arthrobacter liuii</name>
    <dbReference type="NCBI Taxonomy" id="1476996"/>
    <lineage>
        <taxon>Bacteria</taxon>
        <taxon>Bacillati</taxon>
        <taxon>Actinomycetota</taxon>
        <taxon>Actinomycetes</taxon>
        <taxon>Micrococcales</taxon>
        <taxon>Micrococcaceae</taxon>
        <taxon>Arthrobacter</taxon>
    </lineage>
</organism>
<dbReference type="InterPro" id="IPR013324">
    <property type="entry name" value="RNA_pol_sigma_r3/r4-like"/>
</dbReference>
<proteinExistence type="inferred from homology"/>
<sequence>MQKMEREATRRVGADESIFCAAYSEFAPGVLSYLRSRGVEDPEGLTQDVFLALFPRLGDVRGGIKGVKSLVFSIAHARYVDEHRRRLKAPPTIDYDPAQDRRCSSSAEDQLLEMEASGNVKDLLNGLQHDQQEVIALRIVADLSVETTAEIMGKTPGAIKQLQRRALCRLRKLRPLGEDPS</sequence>
<protein>
    <recommendedName>
        <fullName evidence="5">RNA polymerase sigma-70 region 4 domain-containing protein</fullName>
    </recommendedName>
</protein>
<evidence type="ECO:0000256" key="1">
    <source>
        <dbReference type="ARBA" id="ARBA00010641"/>
    </source>
</evidence>
<feature type="domain" description="RNA polymerase sigma-70 region 4" evidence="5">
    <location>
        <begin position="123"/>
        <end position="172"/>
    </location>
</feature>
<accession>A0ABQ2AVV0</accession>
<dbReference type="InterPro" id="IPR039425">
    <property type="entry name" value="RNA_pol_sigma-70-like"/>
</dbReference>
<dbReference type="NCBIfam" id="TIGR02937">
    <property type="entry name" value="sigma70-ECF"/>
    <property type="match status" value="1"/>
</dbReference>
<dbReference type="RefSeq" id="WP_188571850.1">
    <property type="nucleotide sequence ID" value="NZ_BMFW01000010.1"/>
</dbReference>
<comment type="similarity">
    <text evidence="1">Belongs to the sigma-70 factor family. ECF subfamily.</text>
</comment>
<keyword evidence="3" id="KW-0731">Sigma factor</keyword>
<dbReference type="InterPro" id="IPR036388">
    <property type="entry name" value="WH-like_DNA-bd_sf"/>
</dbReference>
<evidence type="ECO:0000313" key="6">
    <source>
        <dbReference type="EMBL" id="GGH96410.1"/>
    </source>
</evidence>
<evidence type="ECO:0000259" key="5">
    <source>
        <dbReference type="Pfam" id="PF04545"/>
    </source>
</evidence>
<dbReference type="EMBL" id="BMFW01000010">
    <property type="protein sequence ID" value="GGH96410.1"/>
    <property type="molecule type" value="Genomic_DNA"/>
</dbReference>
<comment type="caution">
    <text evidence="6">The sequence shown here is derived from an EMBL/GenBank/DDBJ whole genome shotgun (WGS) entry which is preliminary data.</text>
</comment>
<dbReference type="Gene3D" id="1.10.1740.10">
    <property type="match status" value="1"/>
</dbReference>
<dbReference type="Gene3D" id="1.10.10.10">
    <property type="entry name" value="Winged helix-like DNA-binding domain superfamily/Winged helix DNA-binding domain"/>
    <property type="match status" value="1"/>
</dbReference>
<evidence type="ECO:0000313" key="7">
    <source>
        <dbReference type="Proteomes" id="UP000643279"/>
    </source>
</evidence>
<dbReference type="Pfam" id="PF04545">
    <property type="entry name" value="Sigma70_r4"/>
    <property type="match status" value="1"/>
</dbReference>
<dbReference type="InterPro" id="IPR014284">
    <property type="entry name" value="RNA_pol_sigma-70_dom"/>
</dbReference>
<keyword evidence="4" id="KW-0804">Transcription</keyword>
<dbReference type="PANTHER" id="PTHR43133">
    <property type="entry name" value="RNA POLYMERASE ECF-TYPE SIGMA FACTO"/>
    <property type="match status" value="1"/>
</dbReference>
<dbReference type="InterPro" id="IPR007630">
    <property type="entry name" value="RNA_pol_sigma70_r4"/>
</dbReference>
<evidence type="ECO:0000256" key="4">
    <source>
        <dbReference type="ARBA" id="ARBA00023163"/>
    </source>
</evidence>
<dbReference type="SUPFAM" id="SSF88946">
    <property type="entry name" value="Sigma2 domain of RNA polymerase sigma factors"/>
    <property type="match status" value="1"/>
</dbReference>
<keyword evidence="2" id="KW-0805">Transcription regulation</keyword>
<keyword evidence="7" id="KW-1185">Reference proteome</keyword>
<evidence type="ECO:0000256" key="3">
    <source>
        <dbReference type="ARBA" id="ARBA00023082"/>
    </source>
</evidence>
<dbReference type="PANTHER" id="PTHR43133:SF57">
    <property type="entry name" value="RNA POLYMERASE SIGMA-70 FACTOR"/>
    <property type="match status" value="1"/>
</dbReference>
<gene>
    <name evidence="6" type="ORF">GCM10007170_24190</name>
</gene>
<evidence type="ECO:0000256" key="2">
    <source>
        <dbReference type="ARBA" id="ARBA00023015"/>
    </source>
</evidence>
<dbReference type="Proteomes" id="UP000643279">
    <property type="component" value="Unassembled WGS sequence"/>
</dbReference>
<name>A0ABQ2AVV0_9MICC</name>
<dbReference type="SUPFAM" id="SSF88659">
    <property type="entry name" value="Sigma3 and sigma4 domains of RNA polymerase sigma factors"/>
    <property type="match status" value="1"/>
</dbReference>
<dbReference type="CDD" id="cd06171">
    <property type="entry name" value="Sigma70_r4"/>
    <property type="match status" value="1"/>
</dbReference>